<gene>
    <name evidence="1" type="ORF">F4821DRAFT_271714</name>
</gene>
<sequence>MVDQSLLSDNISLDKFKQLLDKYNSLIESISSAKPAKPGQKTLVELDQFRYDDAVNQLQSKNPKRQMRLEDIKDLVNWKLRHGRFRTTLMKLVSSNDEELAESTIQEAMDGYWTDSNVAEALNKITKLKGVGPATGSLLLSVHDPDRVIFFSDEAFYWLCCKGQKPPIRYTAKEYQGLDAAAQALIKRLGVGATDIEKVAYVLMKEGVKLEQWESQKKQAESQAESLKKGIKSLMGELAEELKNHMESQEKQMEMIKKQVEYLKKSAKRKHNNSADSAENTDEVVGKKRVMAVDFLSLSASDPIPLTERFAKIKRNLIAGNEKAVADSFYRLLSQLRKEADRIAAAGPDIIPIIDYFDIHDPTKVAAFRDALQKRGVAIVRKVVPQNVALSWKEETQEYLRHNPPTKGIPARDPQLYELFWGPGQVRARADSRVLEVQRFVMNMWHSNSEAALVSSNHPVAYADRMRMRRPGDTSLGSAPHVDNGSVERWEPDGYGRAGTYADVFRGRWEDYDPWESSARLGATSDLYNGAGSCSMFRMFQGWLALSPIAPGEGSLRACPMLRLATAYLLLRPFFSPRFSSGPGFLDPGNWNLHVAGNSVIQGAVPGCIQELSDALHPHLRLDKTMVPIPHVNPGDYVLWHPDTIHAADALHDGFSDSSVLYVPACPLTQTNALYLARQRKAFLLGHPAPDFESGNKGEREYMGRPGVQDVNDAGGEEGLRSMGLLPWDEKKVATTNGRVAAVERELLRQANGILFPDRFDLGYRRKAKRL</sequence>
<comment type="caution">
    <text evidence="1">The sequence shown here is derived from an EMBL/GenBank/DDBJ whole genome shotgun (WGS) entry which is preliminary data.</text>
</comment>
<reference evidence="1 2" key="1">
    <citation type="journal article" date="2022" name="New Phytol.">
        <title>Ecological generalism drives hyperdiversity of secondary metabolite gene clusters in xylarialean endophytes.</title>
        <authorList>
            <person name="Franco M.E.E."/>
            <person name="Wisecaver J.H."/>
            <person name="Arnold A.E."/>
            <person name="Ju Y.M."/>
            <person name="Slot J.C."/>
            <person name="Ahrendt S."/>
            <person name="Moore L.P."/>
            <person name="Eastman K.E."/>
            <person name="Scott K."/>
            <person name="Konkel Z."/>
            <person name="Mondo S.J."/>
            <person name="Kuo A."/>
            <person name="Hayes R.D."/>
            <person name="Haridas S."/>
            <person name="Andreopoulos B."/>
            <person name="Riley R."/>
            <person name="LaButti K."/>
            <person name="Pangilinan J."/>
            <person name="Lipzen A."/>
            <person name="Amirebrahimi M."/>
            <person name="Yan J."/>
            <person name="Adam C."/>
            <person name="Keymanesh K."/>
            <person name="Ng V."/>
            <person name="Louie K."/>
            <person name="Northen T."/>
            <person name="Drula E."/>
            <person name="Henrissat B."/>
            <person name="Hsieh H.M."/>
            <person name="Youens-Clark K."/>
            <person name="Lutzoni F."/>
            <person name="Miadlikowska J."/>
            <person name="Eastwood D.C."/>
            <person name="Hamelin R.C."/>
            <person name="Grigoriev I.V."/>
            <person name="U'Ren J.M."/>
        </authorList>
    </citation>
    <scope>NUCLEOTIDE SEQUENCE [LARGE SCALE GENOMIC DNA]</scope>
    <source>
        <strain evidence="1 2">ER1909</strain>
    </source>
</reference>
<proteinExistence type="predicted"/>
<accession>A0ACC0CTD6</accession>
<dbReference type="EMBL" id="MU394350">
    <property type="protein sequence ID" value="KAI6083570.1"/>
    <property type="molecule type" value="Genomic_DNA"/>
</dbReference>
<evidence type="ECO:0000313" key="2">
    <source>
        <dbReference type="Proteomes" id="UP001497680"/>
    </source>
</evidence>
<organism evidence="1 2">
    <name type="scientific">Hypoxylon rubiginosum</name>
    <dbReference type="NCBI Taxonomy" id="110542"/>
    <lineage>
        <taxon>Eukaryota</taxon>
        <taxon>Fungi</taxon>
        <taxon>Dikarya</taxon>
        <taxon>Ascomycota</taxon>
        <taxon>Pezizomycotina</taxon>
        <taxon>Sordariomycetes</taxon>
        <taxon>Xylariomycetidae</taxon>
        <taxon>Xylariales</taxon>
        <taxon>Hypoxylaceae</taxon>
        <taxon>Hypoxylon</taxon>
    </lineage>
</organism>
<keyword evidence="2" id="KW-1185">Reference proteome</keyword>
<evidence type="ECO:0000313" key="1">
    <source>
        <dbReference type="EMBL" id="KAI6083570.1"/>
    </source>
</evidence>
<dbReference type="Proteomes" id="UP001497680">
    <property type="component" value="Unassembled WGS sequence"/>
</dbReference>
<name>A0ACC0CTD6_9PEZI</name>
<protein>
    <submittedName>
        <fullName evidence="1">DUF1479-domain-containing protein</fullName>
    </submittedName>
</protein>